<evidence type="ECO:0000313" key="4">
    <source>
        <dbReference type="Proteomes" id="UP000220353"/>
    </source>
</evidence>
<name>A0A2A6LNM2_RHIFR</name>
<dbReference type="GO" id="GO:0006749">
    <property type="term" value="P:glutathione metabolic process"/>
    <property type="evidence" value="ECO:0007669"/>
    <property type="project" value="TreeGrafter"/>
</dbReference>
<dbReference type="PANTHER" id="PTHR11365">
    <property type="entry name" value="5-OXOPROLINASE RELATED"/>
    <property type="match status" value="1"/>
</dbReference>
<gene>
    <name evidence="3" type="ORF">CO661_32225</name>
</gene>
<sequence length="281" mass="30783">MFNHLKLYEAGRVNKEMLRLILRNVRTPEAVNGDLNGLIASCNTGAMRFQELCRRFGMETLHAAIEEIFENSEARMRREIGEIPDGIYFGEAYLDHDGVERDKRHRIAATVTVRGSHIEIDFDGSDPAARGPVNHPLVGTRALCATLLKCVTMPDDATNDGHLRVVKVKAPKNSIVSPEYPAPCDSYGYVAELVEYVVLKALASAIPHRIPAPSYQMYAYHLVRTGESEREPFIGAEPVDGGGGAFPFDDGPSGIMFLGNGDAPNSPIEVISRSSSSPSQR</sequence>
<accession>A0A2A6LNM2</accession>
<evidence type="ECO:0000256" key="1">
    <source>
        <dbReference type="SAM" id="MobiDB-lite"/>
    </source>
</evidence>
<feature type="compositionally biased region" description="Low complexity" evidence="1">
    <location>
        <begin position="266"/>
        <end position="281"/>
    </location>
</feature>
<dbReference type="Pfam" id="PF02538">
    <property type="entry name" value="Hydantoinase_B"/>
    <property type="match status" value="1"/>
</dbReference>
<dbReference type="PANTHER" id="PTHR11365:SF23">
    <property type="entry name" value="HYPOTHETICAL 5-OXOPROLINASE (EUROFUNG)-RELATED"/>
    <property type="match status" value="1"/>
</dbReference>
<reference evidence="3 4" key="1">
    <citation type="submission" date="2017-09" db="EMBL/GenBank/DDBJ databases">
        <title>Comparative genomics of rhizobia isolated from Phaseolus vulgaris in China.</title>
        <authorList>
            <person name="Tong W."/>
        </authorList>
    </citation>
    <scope>NUCLEOTIDE SEQUENCE [LARGE SCALE GENOMIC DNA]</scope>
    <source>
        <strain evidence="3 4">PCH1</strain>
    </source>
</reference>
<dbReference type="Proteomes" id="UP000220353">
    <property type="component" value="Unassembled WGS sequence"/>
</dbReference>
<dbReference type="GO" id="GO:0017168">
    <property type="term" value="F:5-oxoprolinase (ATP-hydrolyzing) activity"/>
    <property type="evidence" value="ECO:0007669"/>
    <property type="project" value="TreeGrafter"/>
</dbReference>
<feature type="domain" description="Hydantoinase B/oxoprolinase" evidence="2">
    <location>
        <begin position="2"/>
        <end position="272"/>
    </location>
</feature>
<feature type="region of interest" description="Disordered" evidence="1">
    <location>
        <begin position="259"/>
        <end position="281"/>
    </location>
</feature>
<proteinExistence type="predicted"/>
<protein>
    <recommendedName>
        <fullName evidence="2">Hydantoinase B/oxoprolinase domain-containing protein</fullName>
    </recommendedName>
</protein>
<dbReference type="InterPro" id="IPR045079">
    <property type="entry name" value="Oxoprolinase-like"/>
</dbReference>
<dbReference type="EMBL" id="NWTC01000051">
    <property type="protein sequence ID" value="PDT43910.1"/>
    <property type="molecule type" value="Genomic_DNA"/>
</dbReference>
<evidence type="ECO:0000313" key="3">
    <source>
        <dbReference type="EMBL" id="PDT43910.1"/>
    </source>
</evidence>
<dbReference type="AlphaFoldDB" id="A0A2A6LNM2"/>
<organism evidence="3 4">
    <name type="scientific">Rhizobium fredii</name>
    <name type="common">Sinorhizobium fredii</name>
    <dbReference type="NCBI Taxonomy" id="380"/>
    <lineage>
        <taxon>Bacteria</taxon>
        <taxon>Pseudomonadati</taxon>
        <taxon>Pseudomonadota</taxon>
        <taxon>Alphaproteobacteria</taxon>
        <taxon>Hyphomicrobiales</taxon>
        <taxon>Rhizobiaceae</taxon>
        <taxon>Sinorhizobium/Ensifer group</taxon>
        <taxon>Sinorhizobium</taxon>
    </lineage>
</organism>
<evidence type="ECO:0000259" key="2">
    <source>
        <dbReference type="Pfam" id="PF02538"/>
    </source>
</evidence>
<comment type="caution">
    <text evidence="3">The sequence shown here is derived from an EMBL/GenBank/DDBJ whole genome shotgun (WGS) entry which is preliminary data.</text>
</comment>
<dbReference type="GO" id="GO:0005829">
    <property type="term" value="C:cytosol"/>
    <property type="evidence" value="ECO:0007669"/>
    <property type="project" value="TreeGrafter"/>
</dbReference>
<dbReference type="InterPro" id="IPR003692">
    <property type="entry name" value="Hydantoinase_B"/>
</dbReference>